<dbReference type="CDD" id="cd01949">
    <property type="entry name" value="GGDEF"/>
    <property type="match status" value="1"/>
</dbReference>
<dbReference type="InterPro" id="IPR052155">
    <property type="entry name" value="Biofilm_reg_signaling"/>
</dbReference>
<dbReference type="PROSITE" id="PS50112">
    <property type="entry name" value="PAS"/>
    <property type="match status" value="1"/>
</dbReference>
<dbReference type="InterPro" id="IPR000014">
    <property type="entry name" value="PAS"/>
</dbReference>
<keyword evidence="1" id="KW-1133">Transmembrane helix</keyword>
<dbReference type="STRING" id="983920.Y88_3791"/>
<feature type="transmembrane region" description="Helical" evidence="1">
    <location>
        <begin position="98"/>
        <end position="118"/>
    </location>
</feature>
<dbReference type="Pfam" id="PF00990">
    <property type="entry name" value="GGDEF"/>
    <property type="match status" value="1"/>
</dbReference>
<evidence type="ECO:0000259" key="3">
    <source>
        <dbReference type="PROSITE" id="PS50113"/>
    </source>
</evidence>
<feature type="transmembrane region" description="Helical" evidence="1">
    <location>
        <begin position="160"/>
        <end position="182"/>
    </location>
</feature>
<dbReference type="PANTHER" id="PTHR44757">
    <property type="entry name" value="DIGUANYLATE CYCLASE DGCP"/>
    <property type="match status" value="1"/>
</dbReference>
<evidence type="ECO:0000256" key="1">
    <source>
        <dbReference type="PROSITE-ProRule" id="PRU00244"/>
    </source>
</evidence>
<dbReference type="InterPro" id="IPR000160">
    <property type="entry name" value="GGDEF_dom"/>
</dbReference>
<comment type="caution">
    <text evidence="7">The sequence shown here is derived from an EMBL/GenBank/DDBJ whole genome shotgun (WGS) entry which is preliminary data.</text>
</comment>
<dbReference type="SMART" id="SM00267">
    <property type="entry name" value="GGDEF"/>
    <property type="match status" value="1"/>
</dbReference>
<feature type="transmembrane region" description="Helical" evidence="1">
    <location>
        <begin position="202"/>
        <end position="222"/>
    </location>
</feature>
<dbReference type="PROSITE" id="PS50924">
    <property type="entry name" value="MHYT"/>
    <property type="match status" value="1"/>
</dbReference>
<dbReference type="InterPro" id="IPR043128">
    <property type="entry name" value="Rev_trsase/Diguanyl_cyclase"/>
</dbReference>
<dbReference type="PANTHER" id="PTHR44757:SF2">
    <property type="entry name" value="BIOFILM ARCHITECTURE MAINTENANCE PROTEIN MBAA"/>
    <property type="match status" value="1"/>
</dbReference>
<dbReference type="GO" id="GO:0016020">
    <property type="term" value="C:membrane"/>
    <property type="evidence" value="ECO:0007669"/>
    <property type="project" value="UniProtKB-UniRule"/>
</dbReference>
<keyword evidence="1" id="KW-0812">Transmembrane</keyword>
<protein>
    <submittedName>
        <fullName evidence="7">Diguanylate cyclase/phosphodiesterase with PAS/PAC and MHYT sensor</fullName>
    </submittedName>
</protein>
<feature type="transmembrane region" description="Helical" evidence="1">
    <location>
        <begin position="39"/>
        <end position="59"/>
    </location>
</feature>
<name>F1ZD31_9SPHN</name>
<dbReference type="InterPro" id="IPR000700">
    <property type="entry name" value="PAS-assoc_C"/>
</dbReference>
<dbReference type="PROSITE" id="PS50113">
    <property type="entry name" value="PAC"/>
    <property type="match status" value="1"/>
</dbReference>
<dbReference type="Pfam" id="PF00563">
    <property type="entry name" value="EAL"/>
    <property type="match status" value="1"/>
</dbReference>
<evidence type="ECO:0000313" key="8">
    <source>
        <dbReference type="Proteomes" id="UP000004728"/>
    </source>
</evidence>
<dbReference type="SMART" id="SM00052">
    <property type="entry name" value="EAL"/>
    <property type="match status" value="1"/>
</dbReference>
<feature type="domain" description="GGDEF" evidence="5">
    <location>
        <begin position="518"/>
        <end position="650"/>
    </location>
</feature>
<dbReference type="Gene3D" id="3.30.450.20">
    <property type="entry name" value="PAS domain"/>
    <property type="match status" value="2"/>
</dbReference>
<feature type="domain" description="MHYT" evidence="6">
    <location>
        <begin position="4"/>
        <end position="185"/>
    </location>
</feature>
<accession>F1ZD31</accession>
<dbReference type="InterPro" id="IPR029787">
    <property type="entry name" value="Nucleotide_cyclase"/>
</dbReference>
<dbReference type="InterPro" id="IPR035965">
    <property type="entry name" value="PAS-like_dom_sf"/>
</dbReference>
<dbReference type="InterPro" id="IPR035919">
    <property type="entry name" value="EAL_sf"/>
</dbReference>
<dbReference type="HOGENOM" id="CLU_000445_70_49_5"/>
<dbReference type="eggNOG" id="COG5001">
    <property type="taxonomic scope" value="Bacteria"/>
</dbReference>
<dbReference type="InterPro" id="IPR005330">
    <property type="entry name" value="MHYT_dom"/>
</dbReference>
<evidence type="ECO:0000259" key="6">
    <source>
        <dbReference type="PROSITE" id="PS50924"/>
    </source>
</evidence>
<dbReference type="CDD" id="cd00130">
    <property type="entry name" value="PAS"/>
    <property type="match status" value="1"/>
</dbReference>
<dbReference type="AlphaFoldDB" id="F1ZD31"/>
<dbReference type="PROSITE" id="PS50883">
    <property type="entry name" value="EAL"/>
    <property type="match status" value="1"/>
</dbReference>
<dbReference type="NCBIfam" id="TIGR00229">
    <property type="entry name" value="sensory_box"/>
    <property type="match status" value="1"/>
</dbReference>
<evidence type="ECO:0000259" key="2">
    <source>
        <dbReference type="PROSITE" id="PS50112"/>
    </source>
</evidence>
<dbReference type="Gene3D" id="3.20.20.450">
    <property type="entry name" value="EAL domain"/>
    <property type="match status" value="1"/>
</dbReference>
<dbReference type="Proteomes" id="UP000004728">
    <property type="component" value="Unassembled WGS sequence"/>
</dbReference>
<feature type="transmembrane region" description="Helical" evidence="1">
    <location>
        <begin position="6"/>
        <end position="27"/>
    </location>
</feature>
<dbReference type="NCBIfam" id="TIGR00254">
    <property type="entry name" value="GGDEF"/>
    <property type="match status" value="1"/>
</dbReference>
<feature type="domain" description="EAL" evidence="4">
    <location>
        <begin position="659"/>
        <end position="909"/>
    </location>
</feature>
<feature type="transmembrane region" description="Helical" evidence="1">
    <location>
        <begin position="71"/>
        <end position="91"/>
    </location>
</feature>
<feature type="domain" description="PAC" evidence="3">
    <location>
        <begin position="309"/>
        <end position="361"/>
    </location>
</feature>
<dbReference type="Pfam" id="PF03707">
    <property type="entry name" value="MHYT"/>
    <property type="match status" value="2"/>
</dbReference>
<dbReference type="EMBL" id="AEWJ01000065">
    <property type="protein sequence ID" value="EGD57481.1"/>
    <property type="molecule type" value="Genomic_DNA"/>
</dbReference>
<dbReference type="SUPFAM" id="SSF141868">
    <property type="entry name" value="EAL domain-like"/>
    <property type="match status" value="1"/>
</dbReference>
<dbReference type="InterPro" id="IPR001633">
    <property type="entry name" value="EAL_dom"/>
</dbReference>
<feature type="transmembrane region" description="Helical" evidence="1">
    <location>
        <begin position="133"/>
        <end position="153"/>
    </location>
</feature>
<dbReference type="InParanoid" id="F1ZD31"/>
<dbReference type="SUPFAM" id="SSF55073">
    <property type="entry name" value="Nucleotide cyclase"/>
    <property type="match status" value="1"/>
</dbReference>
<sequence>MDHHQHWLVALAAFICFATAVSGMLLFREASRSGARNWLLAAGGTAGFGIWATHFVAMMGYLPGFEVSYRLWPTVGSLALAVVLITAGFAVALRFPTLVGAALAAAITGSGVAAMHYLGVMAMDMPALVRFDAVYLALSVVLAIAPLIPAFHLARSERHVLPACLLLTLAVVGLHFTGMTAIELVPSRRAASDVILLSQQVMTWLVSVAAGLVVIICLSALAHVRRVQGIVRQGERDMAVIVNGISDCAMFMLTPDGIVKAWNKSAQRLNGYAEADALGLSLERFYAGEGRPSCFACKALDEARHDGRYTGEDWSLRKDGTRFWSHVTIERVIDARERIVGFIVIIRDMTRAREDQERLSETRAHLDTALDNMYQGLALFDASQRLVLHNDRLCELWSLQEGVLRPGMTIAEIVPVMMARAHVDDPGRTRTALESAMSPVAAGTTVIECRADFIVSVATRPLVQGGWVSTFEDITERRRNEARIVHLAMHDPLTGLSNRAHFAEQCAREMDYSARLGQNFALVMIDLNGFKGINDRWGHAEGDRAIVEIGHRLQACCVESETVARLGGDEFAAGKCFASQADLSDFVDRLRACFDDDLAGEGHRIPIGASLGVAVFPSDGADLETLMNNADLAMYRAKNGRGEHICYYQPGMDENARTRRQLATELRHAIERDEFHLVYQPQHAVQSGAVIGYEALLRWVHPKRGLVSPDEFIPIAEETGSIYAIGEWVLREAAREAAQWDPDLKIAVNLSPVQLQQADLVQTITDILVDAGLPPRRLELEITESAIIGDRTRALHLLRQIKALGVGIAMDDFGTGYSSLDTLQAFPFDKIKIDKSFVLKAVSNHQATAIVRAVLALGRSLEIPVLAEGVETEEQLAMLVREGCTEAQGYYYGRPRRLKPEQAPVVTEHG</sequence>
<gene>
    <name evidence="7" type="ORF">Y88_3791</name>
</gene>
<dbReference type="PROSITE" id="PS50887">
    <property type="entry name" value="GGDEF"/>
    <property type="match status" value="1"/>
</dbReference>
<keyword evidence="8" id="KW-1185">Reference proteome</keyword>
<evidence type="ECO:0000259" key="5">
    <source>
        <dbReference type="PROSITE" id="PS50887"/>
    </source>
</evidence>
<dbReference type="CDD" id="cd01948">
    <property type="entry name" value="EAL"/>
    <property type="match status" value="1"/>
</dbReference>
<organism evidence="7 8">
    <name type="scientific">Novosphingobium nitrogenifigens DSM 19370</name>
    <dbReference type="NCBI Taxonomy" id="983920"/>
    <lineage>
        <taxon>Bacteria</taxon>
        <taxon>Pseudomonadati</taxon>
        <taxon>Pseudomonadota</taxon>
        <taxon>Alphaproteobacteria</taxon>
        <taxon>Sphingomonadales</taxon>
        <taxon>Sphingomonadaceae</taxon>
        <taxon>Novosphingobium</taxon>
    </lineage>
</organism>
<feature type="domain" description="PAS" evidence="2">
    <location>
        <begin position="234"/>
        <end position="279"/>
    </location>
</feature>
<evidence type="ECO:0000313" key="7">
    <source>
        <dbReference type="EMBL" id="EGD57481.1"/>
    </source>
</evidence>
<evidence type="ECO:0000259" key="4">
    <source>
        <dbReference type="PROSITE" id="PS50883"/>
    </source>
</evidence>
<dbReference type="Pfam" id="PF13426">
    <property type="entry name" value="PAS_9"/>
    <property type="match status" value="1"/>
</dbReference>
<dbReference type="SUPFAM" id="SSF55785">
    <property type="entry name" value="PYP-like sensor domain (PAS domain)"/>
    <property type="match status" value="2"/>
</dbReference>
<reference evidence="7 8" key="1">
    <citation type="journal article" date="2012" name="J. Bacteriol.">
        <title>Draft Genome Sequence of Novosphingobium nitrogenifigens Y88T.</title>
        <authorList>
            <person name="Strabala T.J."/>
            <person name="Macdonald L."/>
            <person name="Liu V."/>
            <person name="Smit A.M."/>
        </authorList>
    </citation>
    <scope>NUCLEOTIDE SEQUENCE [LARGE SCALE GENOMIC DNA]</scope>
    <source>
        <strain evidence="7 8">DSM 19370</strain>
    </source>
</reference>
<dbReference type="Pfam" id="PF12860">
    <property type="entry name" value="PAS_7"/>
    <property type="match status" value="1"/>
</dbReference>
<proteinExistence type="predicted"/>
<keyword evidence="1" id="KW-0472">Membrane</keyword>
<dbReference type="Gene3D" id="3.30.70.270">
    <property type="match status" value="1"/>
</dbReference>